<dbReference type="PANTHER" id="PTHR19328">
    <property type="entry name" value="HEDGEHOG-INTERACTING PROTEIN"/>
    <property type="match status" value="1"/>
</dbReference>
<evidence type="ECO:0000256" key="1">
    <source>
        <dbReference type="SAM" id="SignalP"/>
    </source>
</evidence>
<accession>B4D4M3</accession>
<dbReference type="InterPro" id="IPR011042">
    <property type="entry name" value="6-blade_b-propeller_TolB-like"/>
</dbReference>
<name>B4D4M3_9BACT</name>
<dbReference type="SUPFAM" id="SSF50952">
    <property type="entry name" value="Soluble quinoprotein glucose dehydrogenase"/>
    <property type="match status" value="1"/>
</dbReference>
<dbReference type="InterPro" id="IPR012938">
    <property type="entry name" value="Glc/Sorbosone_DH"/>
</dbReference>
<dbReference type="eggNOG" id="COG2133">
    <property type="taxonomic scope" value="Bacteria"/>
</dbReference>
<feature type="signal peptide" evidence="1">
    <location>
        <begin position="1"/>
        <end position="21"/>
    </location>
</feature>
<feature type="chain" id="PRO_5005336760" evidence="1">
    <location>
        <begin position="22"/>
        <end position="693"/>
    </location>
</feature>
<dbReference type="STRING" id="497964.CfE428DRAFT_3861"/>
<protein>
    <submittedName>
        <fullName evidence="3">Glucose/sorbosone dehydrogenase-like protein</fullName>
    </submittedName>
</protein>
<evidence type="ECO:0000313" key="4">
    <source>
        <dbReference type="Proteomes" id="UP000005824"/>
    </source>
</evidence>
<dbReference type="Gene3D" id="2.120.10.30">
    <property type="entry name" value="TolB, C-terminal domain"/>
    <property type="match status" value="1"/>
</dbReference>
<dbReference type="RefSeq" id="WP_006981186.1">
    <property type="nucleotide sequence ID" value="NZ_ABVL01000012.1"/>
</dbReference>
<dbReference type="AlphaFoldDB" id="B4D4M3"/>
<dbReference type="Pfam" id="PF07995">
    <property type="entry name" value="GSDH"/>
    <property type="match status" value="1"/>
</dbReference>
<dbReference type="InterPro" id="IPR011041">
    <property type="entry name" value="Quinoprot_gluc/sorb_DH_b-prop"/>
</dbReference>
<comment type="caution">
    <text evidence="3">The sequence shown here is derived from an EMBL/GenBank/DDBJ whole genome shotgun (WGS) entry which is preliminary data.</text>
</comment>
<sequence length="693" mass="76430" precursor="true">MRTLRFLIAAICGGFPLLGQAAELPAGFTEEVLATHLNAATAMTPLPDGRIFIADQTGKLLLWKDGHVLDQPALTLHVTDYWERGLIGVTLHPDFPHTPQLFVLYVTDRPFVHHVLSRFTMNGDAVDPASEVVLFEGDDQSKLGGHQPAGHQGGPVRFGPDGKLYIGLGEQTARDPSQRLDTLQGKILRLNPDGSIPEDNPFYNQTSGKYRAIWAYGIRNPFGLAFQPETGRCFVTDVGESSWEEVDEILKGANYGWPQAEGMSANPAFRNPLYTYPPVIGRSIVGAAFYPRAPKPDAKSHFFPEKWRGKFFFADWAAHWVKALDPDAPANVMTFARGFNAPVAVDIAPDGSLLVLNRGTIWRDNKSWQPDSGSLVRIRYTGLSPEVAARPPLPKTLAAADVFTSLPTITPREGFTEFTINVPPDQPGIVTRRWIRLPEGGHLGITPDGDFEFPNGATLIQHYCVEKTGAPLETQVLWFTGSRACRAAAYRWTNDTTQDPKLAEEGEIIALPGDNKRHWFSPGAEENLHLDLVVTGFLLPVNERQINRDGQLESWNDHGWFAPRLRPAEIAAAPRLSASADTHASPEIRVRSYLDVNCAACHHPGGPSRGNFDARFVTPLPEQRLLDGELAAGDLGLHGARVIVPGHPEKSVLFQRLKRTDFFRMPPVSVNDEPARILPVLEEWIRSLSASAK</sequence>
<evidence type="ECO:0000259" key="2">
    <source>
        <dbReference type="Pfam" id="PF07995"/>
    </source>
</evidence>
<dbReference type="PANTHER" id="PTHR19328:SF13">
    <property type="entry name" value="HIPL1 PROTEIN"/>
    <property type="match status" value="1"/>
</dbReference>
<keyword evidence="1" id="KW-0732">Signal</keyword>
<gene>
    <name evidence="3" type="ORF">CfE428DRAFT_3861</name>
</gene>
<feature type="domain" description="Glucose/Sorbosone dehydrogenase" evidence="2">
    <location>
        <begin position="39"/>
        <end position="357"/>
    </location>
</feature>
<organism evidence="3 4">
    <name type="scientific">Chthoniobacter flavus Ellin428</name>
    <dbReference type="NCBI Taxonomy" id="497964"/>
    <lineage>
        <taxon>Bacteria</taxon>
        <taxon>Pseudomonadati</taxon>
        <taxon>Verrucomicrobiota</taxon>
        <taxon>Spartobacteria</taxon>
        <taxon>Chthoniobacterales</taxon>
        <taxon>Chthoniobacteraceae</taxon>
        <taxon>Chthoniobacter</taxon>
    </lineage>
</organism>
<dbReference type="EMBL" id="ABVL01000012">
    <property type="protein sequence ID" value="EDY18476.1"/>
    <property type="molecule type" value="Genomic_DNA"/>
</dbReference>
<reference evidence="3 4" key="1">
    <citation type="journal article" date="2011" name="J. Bacteriol.">
        <title>Genome sequence of Chthoniobacter flavus Ellin428, an aerobic heterotrophic soil bacterium.</title>
        <authorList>
            <person name="Kant R."/>
            <person name="van Passel M.W."/>
            <person name="Palva A."/>
            <person name="Lucas S."/>
            <person name="Lapidus A."/>
            <person name="Glavina Del Rio T."/>
            <person name="Dalin E."/>
            <person name="Tice H."/>
            <person name="Bruce D."/>
            <person name="Goodwin L."/>
            <person name="Pitluck S."/>
            <person name="Larimer F.W."/>
            <person name="Land M.L."/>
            <person name="Hauser L."/>
            <person name="Sangwan P."/>
            <person name="de Vos W.M."/>
            <person name="Janssen P.H."/>
            <person name="Smidt H."/>
        </authorList>
    </citation>
    <scope>NUCLEOTIDE SEQUENCE [LARGE SCALE GENOMIC DNA]</scope>
    <source>
        <strain evidence="3 4">Ellin428</strain>
    </source>
</reference>
<dbReference type="Proteomes" id="UP000005824">
    <property type="component" value="Unassembled WGS sequence"/>
</dbReference>
<evidence type="ECO:0000313" key="3">
    <source>
        <dbReference type="EMBL" id="EDY18476.1"/>
    </source>
</evidence>
<proteinExistence type="predicted"/>
<keyword evidence="4" id="KW-1185">Reference proteome</keyword>
<dbReference type="InParanoid" id="B4D4M3"/>
<dbReference type="eggNOG" id="COG2010">
    <property type="taxonomic scope" value="Bacteria"/>
</dbReference>